<accession>A0A1L7CQH7</accession>
<protein>
    <submittedName>
        <fullName evidence="3">Uncharacterized protein</fullName>
    </submittedName>
</protein>
<evidence type="ECO:0000313" key="4">
    <source>
        <dbReference type="Proteomes" id="UP000185434"/>
    </source>
</evidence>
<keyword evidence="4" id="KW-1185">Reference proteome</keyword>
<feature type="transmembrane region" description="Helical" evidence="2">
    <location>
        <begin position="82"/>
        <end position="105"/>
    </location>
</feature>
<reference evidence="3 4" key="1">
    <citation type="submission" date="2014-08" db="EMBL/GenBank/DDBJ databases">
        <title>Complete genome sequence of Corynebacterium frankenforstense ST18(T) (=DSM 45800(T)), isolated from raw cow milk.</title>
        <authorList>
            <person name="Ruckert C."/>
            <person name="Albersmeier A."/>
            <person name="Winkler A."/>
            <person name="Lipski A."/>
            <person name="Kalinowski J."/>
        </authorList>
    </citation>
    <scope>NUCLEOTIDE SEQUENCE [LARGE SCALE GENOMIC DNA]</scope>
    <source>
        <strain evidence="3 4">ST18</strain>
    </source>
</reference>
<feature type="compositionally biased region" description="Basic and acidic residues" evidence="1">
    <location>
        <begin position="168"/>
        <end position="181"/>
    </location>
</feature>
<evidence type="ECO:0000313" key="3">
    <source>
        <dbReference type="EMBL" id="APT88077.1"/>
    </source>
</evidence>
<feature type="transmembrane region" description="Helical" evidence="2">
    <location>
        <begin position="46"/>
        <end position="70"/>
    </location>
</feature>
<name>A0A1L7CQH7_9CORY</name>
<evidence type="ECO:0000256" key="1">
    <source>
        <dbReference type="SAM" id="MobiDB-lite"/>
    </source>
</evidence>
<feature type="transmembrane region" description="Helical" evidence="2">
    <location>
        <begin position="12"/>
        <end position="34"/>
    </location>
</feature>
<organism evidence="3 4">
    <name type="scientific">Corynebacterium frankenforstense DSM 45800</name>
    <dbReference type="NCBI Taxonomy" id="1437875"/>
    <lineage>
        <taxon>Bacteria</taxon>
        <taxon>Bacillati</taxon>
        <taxon>Actinomycetota</taxon>
        <taxon>Actinomycetes</taxon>
        <taxon>Mycobacteriales</taxon>
        <taxon>Corynebacteriaceae</taxon>
        <taxon>Corynebacterium</taxon>
    </lineage>
</organism>
<keyword evidence="2" id="KW-0472">Membrane</keyword>
<dbReference type="RefSeq" id="WP_075663044.1">
    <property type="nucleotide sequence ID" value="NZ_CP009247.1"/>
</dbReference>
<dbReference type="Proteomes" id="UP000185434">
    <property type="component" value="Chromosome"/>
</dbReference>
<feature type="transmembrane region" description="Helical" evidence="2">
    <location>
        <begin position="117"/>
        <end position="138"/>
    </location>
</feature>
<keyword evidence="2" id="KW-1133">Transmembrane helix</keyword>
<dbReference type="AlphaFoldDB" id="A0A1L7CQH7"/>
<proteinExistence type="predicted"/>
<keyword evidence="2" id="KW-0812">Transmembrane</keyword>
<evidence type="ECO:0000256" key="2">
    <source>
        <dbReference type="SAM" id="Phobius"/>
    </source>
</evidence>
<sequence>MTSVHARRAELICAGVLSAVLAVVVVVLMGDSFAELGSGVRSSISWVMASVEFIGVAAALGLATVSGFILRRTTGKRRAHARIALSGALAYLAVRAAWSLVYSAAIGTGGLATFLRVAELVALSPIAVLLGASAALFLRRRRGDDPGEELEGAPAAGPGDGPGPGEQPGDRLDPGDPTDPR</sequence>
<feature type="region of interest" description="Disordered" evidence="1">
    <location>
        <begin position="145"/>
        <end position="181"/>
    </location>
</feature>
<gene>
    <name evidence="3" type="ORF">CFRA_00810</name>
</gene>
<dbReference type="KEGG" id="cfk:CFRA_00810"/>
<dbReference type="EMBL" id="CP009247">
    <property type="protein sequence ID" value="APT88077.1"/>
    <property type="molecule type" value="Genomic_DNA"/>
</dbReference>